<dbReference type="Gene3D" id="3.40.50.720">
    <property type="entry name" value="NAD(P)-binding Rossmann-like Domain"/>
    <property type="match status" value="1"/>
</dbReference>
<keyword evidence="3" id="KW-1185">Reference proteome</keyword>
<dbReference type="AlphaFoldDB" id="A0A8J2ZB71"/>
<dbReference type="SUPFAM" id="SSF51735">
    <property type="entry name" value="NAD(P)-binding Rossmann-fold domains"/>
    <property type="match status" value="1"/>
</dbReference>
<dbReference type="PRINTS" id="PR00080">
    <property type="entry name" value="SDRFAMILY"/>
</dbReference>
<accession>A0A8J2ZB71</accession>
<dbReference type="PANTHER" id="PTHR42760">
    <property type="entry name" value="SHORT-CHAIN DEHYDROGENASES/REDUCTASES FAMILY MEMBER"/>
    <property type="match status" value="1"/>
</dbReference>
<dbReference type="Pfam" id="PF13561">
    <property type="entry name" value="adh_short_C2"/>
    <property type="match status" value="1"/>
</dbReference>
<gene>
    <name evidence="2" type="ORF">GCM10010964_21300</name>
</gene>
<dbReference type="CDD" id="cd05233">
    <property type="entry name" value="SDR_c"/>
    <property type="match status" value="1"/>
</dbReference>
<dbReference type="GO" id="GO:0030497">
    <property type="term" value="P:fatty acid elongation"/>
    <property type="evidence" value="ECO:0007669"/>
    <property type="project" value="TreeGrafter"/>
</dbReference>
<evidence type="ECO:0000313" key="2">
    <source>
        <dbReference type="EMBL" id="GGG33148.1"/>
    </source>
</evidence>
<dbReference type="FunFam" id="3.40.50.720:FF:000084">
    <property type="entry name" value="Short-chain dehydrogenase reductase"/>
    <property type="match status" value="1"/>
</dbReference>
<dbReference type="InterPro" id="IPR002347">
    <property type="entry name" value="SDR_fam"/>
</dbReference>
<name>A0A8J2ZB71_9PROT</name>
<proteinExistence type="inferred from homology"/>
<dbReference type="PANTHER" id="PTHR42760:SF135">
    <property type="entry name" value="BLL7886 PROTEIN"/>
    <property type="match status" value="1"/>
</dbReference>
<reference evidence="2 3" key="1">
    <citation type="journal article" date="2014" name="Int. J. Syst. Evol. Microbiol.">
        <title>Complete genome sequence of Corynebacterium casei LMG S-19264T (=DSM 44701T), isolated from a smear-ripened cheese.</title>
        <authorList>
            <consortium name="US DOE Joint Genome Institute (JGI-PGF)"/>
            <person name="Walter F."/>
            <person name="Albersmeier A."/>
            <person name="Kalinowski J."/>
            <person name="Ruckert C."/>
        </authorList>
    </citation>
    <scope>NUCLEOTIDE SEQUENCE [LARGE SCALE GENOMIC DNA]</scope>
    <source>
        <strain evidence="2 3">CGMCC 1.16330</strain>
    </source>
</reference>
<sequence length="250" mass="25545">MGFDFTGKRVLVAGGSRGIGRAIALGFARAGAGVSICARGAEALEATRADLAATGRPAHAAVCDLADAAAIARWVEGAAAALGGVDVLVNNASGFGMGDDEAGWAAGLAVDVMATVRASRAALPHLRASKGCIVNTTSISGFRPSVRTPAYAAVKALVINYTASQAAALAREGIRVNAVAPGSIEFPGGMWERRRTSDPKLYDRILRSIPFGRLGTPEEVADVVMFLASPLARWVTGQTVVVDGGQLLSG</sequence>
<dbReference type="GO" id="GO:0016616">
    <property type="term" value="F:oxidoreductase activity, acting on the CH-OH group of donors, NAD or NADP as acceptor"/>
    <property type="evidence" value="ECO:0007669"/>
    <property type="project" value="TreeGrafter"/>
</dbReference>
<dbReference type="Proteomes" id="UP000597507">
    <property type="component" value="Unassembled WGS sequence"/>
</dbReference>
<evidence type="ECO:0000313" key="3">
    <source>
        <dbReference type="Proteomes" id="UP000597507"/>
    </source>
</evidence>
<protein>
    <submittedName>
        <fullName evidence="2">3-oxoacyl-ACP reductase</fullName>
    </submittedName>
</protein>
<organism evidence="2 3">
    <name type="scientific">Caldovatus sediminis</name>
    <dbReference type="NCBI Taxonomy" id="2041189"/>
    <lineage>
        <taxon>Bacteria</taxon>
        <taxon>Pseudomonadati</taxon>
        <taxon>Pseudomonadota</taxon>
        <taxon>Alphaproteobacteria</taxon>
        <taxon>Acetobacterales</taxon>
        <taxon>Roseomonadaceae</taxon>
        <taxon>Caldovatus</taxon>
    </lineage>
</organism>
<dbReference type="InterPro" id="IPR036291">
    <property type="entry name" value="NAD(P)-bd_dom_sf"/>
</dbReference>
<evidence type="ECO:0000256" key="1">
    <source>
        <dbReference type="ARBA" id="ARBA00006484"/>
    </source>
</evidence>
<dbReference type="PRINTS" id="PR00081">
    <property type="entry name" value="GDHRDH"/>
</dbReference>
<dbReference type="EMBL" id="BMKS01000005">
    <property type="protein sequence ID" value="GGG33148.1"/>
    <property type="molecule type" value="Genomic_DNA"/>
</dbReference>
<comment type="similarity">
    <text evidence="1">Belongs to the short-chain dehydrogenases/reductases (SDR) family.</text>
</comment>
<dbReference type="RefSeq" id="WP_188899998.1">
    <property type="nucleotide sequence ID" value="NZ_BMKS01000005.1"/>
</dbReference>
<comment type="caution">
    <text evidence="2">The sequence shown here is derived from an EMBL/GenBank/DDBJ whole genome shotgun (WGS) entry which is preliminary data.</text>
</comment>